<dbReference type="PROSITE" id="PS00785">
    <property type="entry name" value="5_NUCLEOTIDASE_1"/>
    <property type="match status" value="1"/>
</dbReference>
<comment type="similarity">
    <text evidence="1">Belongs to the 5'-nucleotidase family.</text>
</comment>
<dbReference type="PANTHER" id="PTHR11575:SF6">
    <property type="entry name" value="2',3'-CYCLIC-NUCLEOTIDE 2'-PHOSPHODIESTERASE_3'-NUCLEOTIDASE"/>
    <property type="match status" value="1"/>
</dbReference>
<name>A0ABN1M4I9_9FIRM</name>
<dbReference type="PRINTS" id="PR01607">
    <property type="entry name" value="APYRASEFAMLY"/>
</dbReference>
<sequence length="463" mass="52432">MKNKIIVGAIFLSTLIISGCTSTKTAEINVLATTDLHGNIPYELTSYVSNERKKDKNITVVDAGDFFDSGVAIGSSMAKYFKDRSDCNANNTEKYIEAPIAKDMKDVGYDAVVLGNHEFVSNNKFHLDNMISDFEKQNINVLSANTYKKNGDSYTKPYIIKEINTPEGTVKLGILGLTIKEVGESKEWVGDKFVPAKSLELKDQKQYNGELYMNDLVEDAKKWVKVMKEKDKADVIVAVAHTGERPKKPKHPGNRIQDLAQQVDGIDAIVAGHNHVQIKQHDYKNKSGETVIVTEPGKHGECISKINLKLEKNNNGWDVVDKSSELTTFEKNQEDDKYGEFMVKLMEEAEKGKEVNLAKITPFEWDKIHIFKPHTPVETVYKTVGYKWRNISPSYSDDMIQMILMKDNKPICYVYGNSDLMGLNLDFNESEYKDNVITIYPNKNDKFKIEEGNKEFSVNLKHI</sequence>
<keyword evidence="1" id="KW-0547">Nucleotide-binding</keyword>
<comment type="caution">
    <text evidence="3">The sequence shown here is derived from an EMBL/GenBank/DDBJ whole genome shotgun (WGS) entry which is preliminary data.</text>
</comment>
<gene>
    <name evidence="3" type="ORF">GCM10008917_15980</name>
</gene>
<dbReference type="InterPro" id="IPR029052">
    <property type="entry name" value="Metallo-depent_PP-like"/>
</dbReference>
<dbReference type="InterPro" id="IPR004843">
    <property type="entry name" value="Calcineurin-like_PHP"/>
</dbReference>
<evidence type="ECO:0000256" key="1">
    <source>
        <dbReference type="RuleBase" id="RU362119"/>
    </source>
</evidence>
<dbReference type="Pfam" id="PF00149">
    <property type="entry name" value="Metallophos"/>
    <property type="match status" value="1"/>
</dbReference>
<accession>A0ABN1M4I9</accession>
<dbReference type="InterPro" id="IPR006179">
    <property type="entry name" value="5_nucleotidase/apyrase"/>
</dbReference>
<proteinExistence type="inferred from homology"/>
<dbReference type="PROSITE" id="PS51257">
    <property type="entry name" value="PROKAR_LIPOPROTEIN"/>
    <property type="match status" value="1"/>
</dbReference>
<dbReference type="RefSeq" id="WP_346044685.1">
    <property type="nucleotide sequence ID" value="NZ_BAAACP010000008.1"/>
</dbReference>
<dbReference type="Gene3D" id="3.60.21.10">
    <property type="match status" value="1"/>
</dbReference>
<dbReference type="EMBL" id="BAAACP010000008">
    <property type="protein sequence ID" value="GAA0864046.1"/>
    <property type="molecule type" value="Genomic_DNA"/>
</dbReference>
<keyword evidence="1" id="KW-0378">Hydrolase</keyword>
<feature type="domain" description="Calcineurin-like phosphoesterase" evidence="2">
    <location>
        <begin position="29"/>
        <end position="276"/>
    </location>
</feature>
<evidence type="ECO:0000313" key="3">
    <source>
        <dbReference type="EMBL" id="GAA0864046.1"/>
    </source>
</evidence>
<dbReference type="SUPFAM" id="SSF56300">
    <property type="entry name" value="Metallo-dependent phosphatases"/>
    <property type="match status" value="1"/>
</dbReference>
<evidence type="ECO:0000259" key="2">
    <source>
        <dbReference type="Pfam" id="PF00149"/>
    </source>
</evidence>
<keyword evidence="4" id="KW-1185">Reference proteome</keyword>
<evidence type="ECO:0000313" key="4">
    <source>
        <dbReference type="Proteomes" id="UP001400965"/>
    </source>
</evidence>
<reference evidence="3 4" key="1">
    <citation type="journal article" date="2019" name="Int. J. Syst. Evol. Microbiol.">
        <title>The Global Catalogue of Microorganisms (GCM) 10K type strain sequencing project: providing services to taxonomists for standard genome sequencing and annotation.</title>
        <authorList>
            <consortium name="The Broad Institute Genomics Platform"/>
            <consortium name="The Broad Institute Genome Sequencing Center for Infectious Disease"/>
            <person name="Wu L."/>
            <person name="Ma J."/>
        </authorList>
    </citation>
    <scope>NUCLEOTIDE SEQUENCE [LARGE SCALE GENOMIC DNA]</scope>
    <source>
        <strain evidence="3 4">JCM 6486</strain>
    </source>
</reference>
<organism evidence="3 4">
    <name type="scientific">Paraclostridium tenue</name>
    <dbReference type="NCBI Taxonomy" id="1737"/>
    <lineage>
        <taxon>Bacteria</taxon>
        <taxon>Bacillati</taxon>
        <taxon>Bacillota</taxon>
        <taxon>Clostridia</taxon>
        <taxon>Peptostreptococcales</taxon>
        <taxon>Peptostreptococcaceae</taxon>
        <taxon>Paraclostridium</taxon>
    </lineage>
</organism>
<dbReference type="InterPro" id="IPR006146">
    <property type="entry name" value="5'-Nucleotdase_CS"/>
</dbReference>
<dbReference type="Proteomes" id="UP001400965">
    <property type="component" value="Unassembled WGS sequence"/>
</dbReference>
<dbReference type="PANTHER" id="PTHR11575">
    <property type="entry name" value="5'-NUCLEOTIDASE-RELATED"/>
    <property type="match status" value="1"/>
</dbReference>
<protein>
    <submittedName>
        <fullName evidence="3">Metallophosphoesterase</fullName>
    </submittedName>
</protein>